<feature type="domain" description="DUF302" evidence="1">
    <location>
        <begin position="54"/>
        <end position="116"/>
    </location>
</feature>
<evidence type="ECO:0000313" key="2">
    <source>
        <dbReference type="EMBL" id="KKN66342.1"/>
    </source>
</evidence>
<sequence>MLRGIFLSLAAMTMAVPALAAEMITKTSPYSVHETVDRLEAAATDAGATVFARVDHAEGAKKVDMELRPTVLLVFGNPKLGTPAMQDAQTAGLDLPLRVLAYADESGDVHVTYRDPVALSEDHGLAADADYLSKMAGALDKLTSKAIAKD</sequence>
<dbReference type="AlphaFoldDB" id="A0A0F9SUQ0"/>
<dbReference type="InterPro" id="IPR035923">
    <property type="entry name" value="TT1751-like_sf"/>
</dbReference>
<dbReference type="EMBL" id="LAZR01000503">
    <property type="protein sequence ID" value="KKN66342.1"/>
    <property type="molecule type" value="Genomic_DNA"/>
</dbReference>
<dbReference type="Pfam" id="PF03625">
    <property type="entry name" value="DUF302"/>
    <property type="match status" value="1"/>
</dbReference>
<evidence type="ECO:0000259" key="1">
    <source>
        <dbReference type="Pfam" id="PF03625"/>
    </source>
</evidence>
<dbReference type="InterPro" id="IPR005180">
    <property type="entry name" value="DUF302"/>
</dbReference>
<dbReference type="PANTHER" id="PTHR38342">
    <property type="entry name" value="SLR5037 PROTEIN"/>
    <property type="match status" value="1"/>
</dbReference>
<dbReference type="Gene3D" id="3.30.310.70">
    <property type="entry name" value="TT1751-like domain"/>
    <property type="match status" value="1"/>
</dbReference>
<organism evidence="2">
    <name type="scientific">marine sediment metagenome</name>
    <dbReference type="NCBI Taxonomy" id="412755"/>
    <lineage>
        <taxon>unclassified sequences</taxon>
        <taxon>metagenomes</taxon>
        <taxon>ecological metagenomes</taxon>
    </lineage>
</organism>
<accession>A0A0F9SUQ0</accession>
<dbReference type="CDD" id="cd14797">
    <property type="entry name" value="DUF302"/>
    <property type="match status" value="1"/>
</dbReference>
<reference evidence="2" key="1">
    <citation type="journal article" date="2015" name="Nature">
        <title>Complex archaea that bridge the gap between prokaryotes and eukaryotes.</title>
        <authorList>
            <person name="Spang A."/>
            <person name="Saw J.H."/>
            <person name="Jorgensen S.L."/>
            <person name="Zaremba-Niedzwiedzka K."/>
            <person name="Martijn J."/>
            <person name="Lind A.E."/>
            <person name="van Eijk R."/>
            <person name="Schleper C."/>
            <person name="Guy L."/>
            <person name="Ettema T.J."/>
        </authorList>
    </citation>
    <scope>NUCLEOTIDE SEQUENCE</scope>
</reference>
<dbReference type="SUPFAM" id="SSF103247">
    <property type="entry name" value="TT1751-like"/>
    <property type="match status" value="1"/>
</dbReference>
<proteinExistence type="predicted"/>
<dbReference type="PANTHER" id="PTHR38342:SF2">
    <property type="entry name" value="INNER MEMBRANE OR EXPORTED"/>
    <property type="match status" value="1"/>
</dbReference>
<name>A0A0F9SUQ0_9ZZZZ</name>
<protein>
    <recommendedName>
        <fullName evidence="1">DUF302 domain-containing protein</fullName>
    </recommendedName>
</protein>
<comment type="caution">
    <text evidence="2">The sequence shown here is derived from an EMBL/GenBank/DDBJ whole genome shotgun (WGS) entry which is preliminary data.</text>
</comment>
<gene>
    <name evidence="2" type="ORF">LCGC14_0472500</name>
</gene>